<evidence type="ECO:0000256" key="2">
    <source>
        <dbReference type="ARBA" id="ARBA00022578"/>
    </source>
</evidence>
<dbReference type="Pfam" id="PF01609">
    <property type="entry name" value="DDE_Tnp_1"/>
    <property type="match status" value="1"/>
</dbReference>
<dbReference type="GO" id="GO:0003677">
    <property type="term" value="F:DNA binding"/>
    <property type="evidence" value="ECO:0007669"/>
    <property type="project" value="UniProtKB-KW"/>
</dbReference>
<protein>
    <submittedName>
        <fullName evidence="6">Transposase</fullName>
    </submittedName>
</protein>
<name>G2H0C7_9ENTR</name>
<keyword evidence="3" id="KW-0238">DNA-binding</keyword>
<accession>G2H0C7</accession>
<evidence type="ECO:0000256" key="3">
    <source>
        <dbReference type="ARBA" id="ARBA00023125"/>
    </source>
</evidence>
<feature type="domain" description="Transposase IS4-like" evidence="5">
    <location>
        <begin position="44"/>
        <end position="148"/>
    </location>
</feature>
<evidence type="ECO:0000256" key="1">
    <source>
        <dbReference type="ARBA" id="ARBA00010075"/>
    </source>
</evidence>
<keyword evidence="2" id="KW-0815">Transposition</keyword>
<comment type="similarity">
    <text evidence="1">Belongs to the transposase 11 family.</text>
</comment>
<evidence type="ECO:0000256" key="4">
    <source>
        <dbReference type="ARBA" id="ARBA00023172"/>
    </source>
</evidence>
<dbReference type="InterPro" id="IPR047959">
    <property type="entry name" value="Transpos_IS5"/>
</dbReference>
<dbReference type="PANTHER" id="PTHR35604:SF2">
    <property type="entry name" value="TRANSPOSASE INSH FOR INSERTION SEQUENCE ELEMENT IS5A-RELATED"/>
    <property type="match status" value="1"/>
</dbReference>
<gene>
    <name evidence="6" type="ORF">Rin_00015060</name>
</gene>
<comment type="caution">
    <text evidence="6">The sequence shown here is derived from an EMBL/GenBank/DDBJ whole genome shotgun (WGS) entry which is preliminary data.</text>
</comment>
<dbReference type="GO" id="GO:0004803">
    <property type="term" value="F:transposase activity"/>
    <property type="evidence" value="ECO:0007669"/>
    <property type="project" value="InterPro"/>
</dbReference>
<dbReference type="Proteomes" id="UP000004116">
    <property type="component" value="Unassembled WGS sequence"/>
</dbReference>
<dbReference type="NCBIfam" id="NF033581">
    <property type="entry name" value="transpos_IS5_4"/>
    <property type="match status" value="1"/>
</dbReference>
<reference evidence="6 7" key="1">
    <citation type="journal article" date="2012" name="Genome Res.">
        <title>Genomic basis of endosymbiont-conferred protection against an insect parasitoid.</title>
        <authorList>
            <person name="Hansen A.K."/>
            <person name="Vorburger C."/>
            <person name="Moran N.A."/>
        </authorList>
    </citation>
    <scope>NUCLEOTIDE SEQUENCE [LARGE SCALE GENOMIC DNA]</scope>
    <source>
        <strain evidence="7">R5.15</strain>
    </source>
</reference>
<proteinExistence type="inferred from homology"/>
<dbReference type="AlphaFoldDB" id="G2H0C7"/>
<dbReference type="EMBL" id="AGCA01000359">
    <property type="protein sequence ID" value="EGY28550.1"/>
    <property type="molecule type" value="Genomic_DNA"/>
</dbReference>
<sequence length="149" mass="16720">MCVDAIPDETPLLHFRHWLEKHHLSEALFEEVNTHLASLQLFIKRGSIVDATIIHVPSSTKNRQNSRGPDMKATRKGNQCYFGMKAHIGVDTQTGLVHSLVGASANVADVTQVHHLLRGQEEVVHGDAGYKGVMRRSEHQHRVVTWHIP</sequence>
<dbReference type="PANTHER" id="PTHR35604">
    <property type="entry name" value="TRANSPOSASE INSH FOR INSERTION SEQUENCE ELEMENT IS5A-RELATED"/>
    <property type="match status" value="1"/>
</dbReference>
<keyword evidence="7" id="KW-1185">Reference proteome</keyword>
<dbReference type="GO" id="GO:0006313">
    <property type="term" value="P:DNA transposition"/>
    <property type="evidence" value="ECO:0007669"/>
    <property type="project" value="InterPro"/>
</dbReference>
<dbReference type="InterPro" id="IPR002559">
    <property type="entry name" value="Transposase_11"/>
</dbReference>
<organism evidence="6 7">
    <name type="scientific">Candidatus Regiella insecticola 5.15</name>
    <dbReference type="NCBI Taxonomy" id="1005043"/>
    <lineage>
        <taxon>Bacteria</taxon>
        <taxon>Pseudomonadati</taxon>
        <taxon>Pseudomonadota</taxon>
        <taxon>Gammaproteobacteria</taxon>
        <taxon>Enterobacterales</taxon>
        <taxon>Enterobacteriaceae</taxon>
        <taxon>aphid secondary symbionts</taxon>
        <taxon>Candidatus Regiella</taxon>
    </lineage>
</organism>
<evidence type="ECO:0000313" key="7">
    <source>
        <dbReference type="Proteomes" id="UP000004116"/>
    </source>
</evidence>
<evidence type="ECO:0000313" key="6">
    <source>
        <dbReference type="EMBL" id="EGY28550.1"/>
    </source>
</evidence>
<evidence type="ECO:0000259" key="5">
    <source>
        <dbReference type="Pfam" id="PF01609"/>
    </source>
</evidence>
<keyword evidence="4" id="KW-0233">DNA recombination</keyword>